<dbReference type="EMBL" id="MEXN01000005">
    <property type="protein sequence ID" value="OGD03689.1"/>
    <property type="molecule type" value="Genomic_DNA"/>
</dbReference>
<evidence type="ECO:0000313" key="1">
    <source>
        <dbReference type="EMBL" id="OGD03689.1"/>
    </source>
</evidence>
<comment type="caution">
    <text evidence="1">The sequence shown here is derived from an EMBL/GenBank/DDBJ whole genome shotgun (WGS) entry which is preliminary data.</text>
</comment>
<organism evidence="1 2">
    <name type="scientific">Candidatus Amesbacteria bacterium RIFCSPLOWO2_01_FULL_48_25</name>
    <dbReference type="NCBI Taxonomy" id="1797259"/>
    <lineage>
        <taxon>Bacteria</taxon>
        <taxon>Candidatus Amesiibacteriota</taxon>
    </lineage>
</organism>
<name>A0A1F4ZBE8_9BACT</name>
<dbReference type="AlphaFoldDB" id="A0A1F4ZBE8"/>
<sequence>MWFNGVMFDGVLDKAGFVARLKELGYSDEEISSEWKKLEDEFYRQVLVAVYDGLSGEEKGRLSPDGDFGEAIDKVVAYVKENLSKLDGNGIIKSAAMRAQENYLKGFKVEEGIS</sequence>
<proteinExistence type="predicted"/>
<gene>
    <name evidence="1" type="ORF">A2989_03340</name>
</gene>
<accession>A0A1F4ZBE8</accession>
<dbReference type="Proteomes" id="UP000177080">
    <property type="component" value="Unassembled WGS sequence"/>
</dbReference>
<dbReference type="STRING" id="1797259.A2989_03340"/>
<reference evidence="1 2" key="1">
    <citation type="journal article" date="2016" name="Nat. Commun.">
        <title>Thousands of microbial genomes shed light on interconnected biogeochemical processes in an aquifer system.</title>
        <authorList>
            <person name="Anantharaman K."/>
            <person name="Brown C.T."/>
            <person name="Hug L.A."/>
            <person name="Sharon I."/>
            <person name="Castelle C.J."/>
            <person name="Probst A.J."/>
            <person name="Thomas B.C."/>
            <person name="Singh A."/>
            <person name="Wilkins M.J."/>
            <person name="Karaoz U."/>
            <person name="Brodie E.L."/>
            <person name="Williams K.H."/>
            <person name="Hubbard S.S."/>
            <person name="Banfield J.F."/>
        </authorList>
    </citation>
    <scope>NUCLEOTIDE SEQUENCE [LARGE SCALE GENOMIC DNA]</scope>
</reference>
<evidence type="ECO:0000313" key="2">
    <source>
        <dbReference type="Proteomes" id="UP000177080"/>
    </source>
</evidence>
<protein>
    <submittedName>
        <fullName evidence="1">Uncharacterized protein</fullName>
    </submittedName>
</protein>